<evidence type="ECO:0000256" key="4">
    <source>
        <dbReference type="ARBA" id="ARBA00023136"/>
    </source>
</evidence>
<feature type="transmembrane region" description="Helical" evidence="6">
    <location>
        <begin position="214"/>
        <end position="235"/>
    </location>
</feature>
<feature type="transmembrane region" description="Helical" evidence="6">
    <location>
        <begin position="93"/>
        <end position="117"/>
    </location>
</feature>
<evidence type="ECO:0000256" key="3">
    <source>
        <dbReference type="ARBA" id="ARBA00022989"/>
    </source>
</evidence>
<organism evidence="8 9">
    <name type="scientific">Actinomadura latina</name>
    <dbReference type="NCBI Taxonomy" id="163603"/>
    <lineage>
        <taxon>Bacteria</taxon>
        <taxon>Bacillati</taxon>
        <taxon>Actinomycetota</taxon>
        <taxon>Actinomycetes</taxon>
        <taxon>Streptosporangiales</taxon>
        <taxon>Thermomonosporaceae</taxon>
        <taxon>Actinomadura</taxon>
    </lineage>
</organism>
<dbReference type="AlphaFoldDB" id="A0A846Z981"/>
<name>A0A846Z981_9ACTN</name>
<sequence>MILHYIRLEMVRLLRDPGYLVMSLISPLTMYLVFTNLDLTGRSGQAGAVYAMVGMAGFGAVGAVLNNGVSIAEDKPLGWIRQLRLLPLRPSEVVVGRTLCAMAVTLPPILSICLAGALVNGVSLGAAQWAAVVVLLWAGIAPMAVLGIGLGYLLTAQQAQMAALTCYMGLSLLGGLWVPIARFPGWLRHIAAATPINRYGELSWRATDGHAPTLTGVVLLAAWAAAFVAFAAYGYRRSARTL</sequence>
<feature type="transmembrane region" description="Helical" evidence="6">
    <location>
        <begin position="129"/>
        <end position="154"/>
    </location>
</feature>
<dbReference type="RefSeq" id="WP_067636085.1">
    <property type="nucleotide sequence ID" value="NZ_JAAXPI010000113.1"/>
</dbReference>
<proteinExistence type="predicted"/>
<gene>
    <name evidence="8" type="ORF">HGB48_35505</name>
</gene>
<dbReference type="GO" id="GO:0140359">
    <property type="term" value="F:ABC-type transporter activity"/>
    <property type="evidence" value="ECO:0007669"/>
    <property type="project" value="InterPro"/>
</dbReference>
<dbReference type="PIRSF" id="PIRSF006648">
    <property type="entry name" value="DrrB"/>
    <property type="match status" value="1"/>
</dbReference>
<dbReference type="EMBL" id="JAAXPI010000113">
    <property type="protein sequence ID" value="NKZ09011.1"/>
    <property type="molecule type" value="Genomic_DNA"/>
</dbReference>
<comment type="subcellular location">
    <subcellularLocation>
        <location evidence="1">Membrane</location>
        <topology evidence="1">Multi-pass membrane protein</topology>
    </subcellularLocation>
</comment>
<protein>
    <submittedName>
        <fullName evidence="8">ABC transporter permease</fullName>
    </submittedName>
</protein>
<dbReference type="InterPro" id="IPR000412">
    <property type="entry name" value="ABC_2_transport"/>
</dbReference>
<evidence type="ECO:0000256" key="1">
    <source>
        <dbReference type="ARBA" id="ARBA00004141"/>
    </source>
</evidence>
<dbReference type="GO" id="GO:0043190">
    <property type="term" value="C:ATP-binding cassette (ABC) transporter complex"/>
    <property type="evidence" value="ECO:0007669"/>
    <property type="project" value="InterPro"/>
</dbReference>
<dbReference type="InterPro" id="IPR013525">
    <property type="entry name" value="ABC2_TM"/>
</dbReference>
<evidence type="ECO:0000256" key="5">
    <source>
        <dbReference type="ARBA" id="ARBA00023251"/>
    </source>
</evidence>
<comment type="caution">
    <text evidence="8">The sequence shown here is derived from an EMBL/GenBank/DDBJ whole genome shotgun (WGS) entry which is preliminary data.</text>
</comment>
<dbReference type="GO" id="GO:0046677">
    <property type="term" value="P:response to antibiotic"/>
    <property type="evidence" value="ECO:0007669"/>
    <property type="project" value="UniProtKB-KW"/>
</dbReference>
<feature type="transmembrane region" description="Helical" evidence="6">
    <location>
        <begin position="20"/>
        <end position="37"/>
    </location>
</feature>
<dbReference type="Proteomes" id="UP000579250">
    <property type="component" value="Unassembled WGS sequence"/>
</dbReference>
<keyword evidence="9" id="KW-1185">Reference proteome</keyword>
<dbReference type="PANTHER" id="PTHR43229">
    <property type="entry name" value="NODULATION PROTEIN J"/>
    <property type="match status" value="1"/>
</dbReference>
<evidence type="ECO:0000313" key="8">
    <source>
        <dbReference type="EMBL" id="NKZ09011.1"/>
    </source>
</evidence>
<reference evidence="8 9" key="1">
    <citation type="submission" date="2020-04" db="EMBL/GenBank/DDBJ databases">
        <title>MicrobeNet Type strains.</title>
        <authorList>
            <person name="Nicholson A.C."/>
        </authorList>
    </citation>
    <scope>NUCLEOTIDE SEQUENCE [LARGE SCALE GENOMIC DNA]</scope>
    <source>
        <strain evidence="8 9">ATCC BAA-277</strain>
    </source>
</reference>
<keyword evidence="5" id="KW-0046">Antibiotic resistance</keyword>
<feature type="domain" description="ABC-2 type transporter transmembrane" evidence="7">
    <location>
        <begin position="7"/>
        <end position="196"/>
    </location>
</feature>
<evidence type="ECO:0000313" key="9">
    <source>
        <dbReference type="Proteomes" id="UP000579250"/>
    </source>
</evidence>
<accession>A0A846Z981</accession>
<feature type="transmembrane region" description="Helical" evidence="6">
    <location>
        <begin position="49"/>
        <end position="72"/>
    </location>
</feature>
<keyword evidence="2 6" id="KW-0812">Transmembrane</keyword>
<dbReference type="Pfam" id="PF01061">
    <property type="entry name" value="ABC2_membrane"/>
    <property type="match status" value="1"/>
</dbReference>
<feature type="transmembrane region" description="Helical" evidence="6">
    <location>
        <begin position="161"/>
        <end position="180"/>
    </location>
</feature>
<keyword evidence="4 6" id="KW-0472">Membrane</keyword>
<evidence type="ECO:0000256" key="6">
    <source>
        <dbReference type="SAM" id="Phobius"/>
    </source>
</evidence>
<keyword evidence="3 6" id="KW-1133">Transmembrane helix</keyword>
<evidence type="ECO:0000259" key="7">
    <source>
        <dbReference type="Pfam" id="PF01061"/>
    </source>
</evidence>
<dbReference type="PANTHER" id="PTHR43229:SF2">
    <property type="entry name" value="NODULATION PROTEIN J"/>
    <property type="match status" value="1"/>
</dbReference>
<dbReference type="InterPro" id="IPR051784">
    <property type="entry name" value="Nod_factor_ABC_transporter"/>
</dbReference>
<evidence type="ECO:0000256" key="2">
    <source>
        <dbReference type="ARBA" id="ARBA00022692"/>
    </source>
</evidence>